<protein>
    <submittedName>
        <fullName evidence="5">UvrD/REP helicase family protein</fullName>
    </submittedName>
</protein>
<keyword evidence="5" id="KW-0347">Helicase</keyword>
<dbReference type="GO" id="GO:0008408">
    <property type="term" value="F:3'-5' exonuclease activity"/>
    <property type="evidence" value="ECO:0007669"/>
    <property type="project" value="TreeGrafter"/>
</dbReference>
<evidence type="ECO:0000313" key="5">
    <source>
        <dbReference type="EMBL" id="AYV79627.1"/>
    </source>
</evidence>
<gene>
    <name evidence="5" type="ORF">Faunusvirus30_6</name>
</gene>
<dbReference type="Pfam" id="PF00929">
    <property type="entry name" value="RNase_T"/>
    <property type="match status" value="1"/>
</dbReference>
<dbReference type="InterPro" id="IPR013520">
    <property type="entry name" value="Ribonucl_H"/>
</dbReference>
<dbReference type="InterPro" id="IPR012337">
    <property type="entry name" value="RNaseH-like_sf"/>
</dbReference>
<evidence type="ECO:0000259" key="4">
    <source>
        <dbReference type="SMART" id="SM00479"/>
    </source>
</evidence>
<dbReference type="GO" id="GO:0004386">
    <property type="term" value="F:helicase activity"/>
    <property type="evidence" value="ECO:0007669"/>
    <property type="project" value="UniProtKB-KW"/>
</dbReference>
<name>A0A3G4ZXI6_9VIRU</name>
<evidence type="ECO:0000256" key="2">
    <source>
        <dbReference type="ARBA" id="ARBA00022801"/>
    </source>
</evidence>
<dbReference type="InterPro" id="IPR036397">
    <property type="entry name" value="RNaseH_sf"/>
</dbReference>
<dbReference type="PANTHER" id="PTHR30231:SF4">
    <property type="entry name" value="PROTEIN NEN2"/>
    <property type="match status" value="1"/>
</dbReference>
<accession>A0A3G4ZXI6</accession>
<evidence type="ECO:0000256" key="1">
    <source>
        <dbReference type="ARBA" id="ARBA00022722"/>
    </source>
</evidence>
<dbReference type="CDD" id="cd06127">
    <property type="entry name" value="DEDDh"/>
    <property type="match status" value="1"/>
</dbReference>
<feature type="domain" description="Exonuclease" evidence="4">
    <location>
        <begin position="110"/>
        <end position="304"/>
    </location>
</feature>
<organism evidence="5">
    <name type="scientific">Faunusvirus sp</name>
    <dbReference type="NCBI Taxonomy" id="2487766"/>
    <lineage>
        <taxon>Viruses</taxon>
        <taxon>Varidnaviria</taxon>
        <taxon>Bamfordvirae</taxon>
        <taxon>Nucleocytoviricota</taxon>
        <taxon>Megaviricetes</taxon>
        <taxon>Imitervirales</taxon>
        <taxon>Mimiviridae</taxon>
    </lineage>
</organism>
<keyword evidence="2" id="KW-0378">Hydrolase</keyword>
<keyword evidence="5" id="KW-0547">Nucleotide-binding</keyword>
<evidence type="ECO:0000256" key="3">
    <source>
        <dbReference type="ARBA" id="ARBA00022839"/>
    </source>
</evidence>
<keyword evidence="1" id="KW-0540">Nuclease</keyword>
<proteinExistence type="predicted"/>
<dbReference type="PANTHER" id="PTHR30231">
    <property type="entry name" value="DNA POLYMERASE III SUBUNIT EPSILON"/>
    <property type="match status" value="1"/>
</dbReference>
<dbReference type="SMART" id="SM00479">
    <property type="entry name" value="EXOIII"/>
    <property type="match status" value="1"/>
</dbReference>
<keyword evidence="5" id="KW-0067">ATP-binding</keyword>
<dbReference type="GO" id="GO:0003676">
    <property type="term" value="F:nucleic acid binding"/>
    <property type="evidence" value="ECO:0007669"/>
    <property type="project" value="InterPro"/>
</dbReference>
<dbReference type="SUPFAM" id="SSF53098">
    <property type="entry name" value="Ribonuclease H-like"/>
    <property type="match status" value="1"/>
</dbReference>
<dbReference type="EMBL" id="MK072161">
    <property type="protein sequence ID" value="AYV79627.1"/>
    <property type="molecule type" value="Genomic_DNA"/>
</dbReference>
<dbReference type="Gene3D" id="3.30.420.10">
    <property type="entry name" value="Ribonuclease H-like superfamily/Ribonuclease H"/>
    <property type="match status" value="1"/>
</dbReference>
<keyword evidence="3" id="KW-0269">Exonuclease</keyword>
<reference evidence="5" key="1">
    <citation type="submission" date="2018-10" db="EMBL/GenBank/DDBJ databases">
        <title>Hidden diversity of soil giant viruses.</title>
        <authorList>
            <person name="Schulz F."/>
            <person name="Alteio L."/>
            <person name="Goudeau D."/>
            <person name="Ryan E.M."/>
            <person name="Malmstrom R.R."/>
            <person name="Blanchard J."/>
            <person name="Woyke T."/>
        </authorList>
    </citation>
    <scope>NUCLEOTIDE SEQUENCE</scope>
    <source>
        <strain evidence="5">FNV1</strain>
    </source>
</reference>
<sequence length="307" mass="35778">MDSAIFIINKYKNRTFKYIYDRDDIRYIKYLITNYRDYLTDDNQFTCIINFLQFVKSRFISEKIDNTNIEIIASITNLENDINKFVTSVVPVDSMNNAIITVTTVEAKPHYLIFDTETASVFGYIVNNKYVKTTSAFDRIRLVQISWSVYDTDGKHVKIDDHLIKPDNFKVTNTSIHGISNSHAVKNGKPIIDVLNKFYDDLKTVKYVIAHNIKFDVDVVTNELTRYKLLDVLQHFNTKTTICTMHHTKNIVKAVDKNGKIKWPRLEELYFHLFKTEMTNQHNAKYDVLNLAATVNELINQKLLILA</sequence>